<keyword evidence="7" id="KW-0413">Isomerase</keyword>
<dbReference type="InterPro" id="IPR018510">
    <property type="entry name" value="DAP_epimerase_AS"/>
</dbReference>
<dbReference type="PROSITE" id="PS01326">
    <property type="entry name" value="DAP_EPIMERASE"/>
    <property type="match status" value="1"/>
</dbReference>
<dbReference type="SUPFAM" id="SSF54506">
    <property type="entry name" value="Diaminopimelate epimerase-like"/>
    <property type="match status" value="2"/>
</dbReference>
<dbReference type="UniPathway" id="UPA00034">
    <property type="reaction ID" value="UER00025"/>
</dbReference>
<evidence type="ECO:0000256" key="2">
    <source>
        <dbReference type="ARBA" id="ARBA00010219"/>
    </source>
</evidence>
<dbReference type="GO" id="GO:0005829">
    <property type="term" value="C:cytosol"/>
    <property type="evidence" value="ECO:0007669"/>
    <property type="project" value="TreeGrafter"/>
</dbReference>
<evidence type="ECO:0000256" key="5">
    <source>
        <dbReference type="ARBA" id="ARBA00022605"/>
    </source>
</evidence>
<protein>
    <recommendedName>
        <fullName evidence="3">diaminopimelate epimerase</fullName>
        <ecNumber evidence="3">5.1.1.7</ecNumber>
    </recommendedName>
</protein>
<accession>A0A381T416</accession>
<evidence type="ECO:0000256" key="7">
    <source>
        <dbReference type="ARBA" id="ARBA00023235"/>
    </source>
</evidence>
<evidence type="ECO:0000313" key="9">
    <source>
        <dbReference type="EMBL" id="SVA10945.1"/>
    </source>
</evidence>
<dbReference type="GO" id="GO:0008837">
    <property type="term" value="F:diaminopimelate epimerase activity"/>
    <property type="evidence" value="ECO:0007669"/>
    <property type="project" value="UniProtKB-EC"/>
</dbReference>
<dbReference type="GO" id="GO:0009089">
    <property type="term" value="P:lysine biosynthetic process via diaminopimelate"/>
    <property type="evidence" value="ECO:0007669"/>
    <property type="project" value="UniProtKB-UniPathway"/>
</dbReference>
<dbReference type="InterPro" id="IPR001653">
    <property type="entry name" value="DAP_epimerase_DapF"/>
</dbReference>
<name>A0A381T416_9ZZZZ</name>
<evidence type="ECO:0000256" key="1">
    <source>
        <dbReference type="ARBA" id="ARBA00005196"/>
    </source>
</evidence>
<comment type="catalytic activity">
    <reaction evidence="8">
        <text>(2S,6S)-2,6-diaminopimelate = meso-2,6-diaminopimelate</text>
        <dbReference type="Rhea" id="RHEA:15393"/>
        <dbReference type="ChEBI" id="CHEBI:57609"/>
        <dbReference type="ChEBI" id="CHEBI:57791"/>
        <dbReference type="EC" id="5.1.1.7"/>
    </reaction>
</comment>
<evidence type="ECO:0000256" key="6">
    <source>
        <dbReference type="ARBA" id="ARBA00023154"/>
    </source>
</evidence>
<dbReference type="NCBIfam" id="TIGR00652">
    <property type="entry name" value="DapF"/>
    <property type="match status" value="1"/>
</dbReference>
<comment type="similarity">
    <text evidence="2">Belongs to the diaminopimelate epimerase family.</text>
</comment>
<dbReference type="Gene3D" id="3.10.310.10">
    <property type="entry name" value="Diaminopimelate Epimerase, Chain A, domain 1"/>
    <property type="match status" value="2"/>
</dbReference>
<organism evidence="9">
    <name type="scientific">marine metagenome</name>
    <dbReference type="NCBI Taxonomy" id="408172"/>
    <lineage>
        <taxon>unclassified sequences</taxon>
        <taxon>metagenomes</taxon>
        <taxon>ecological metagenomes</taxon>
    </lineage>
</organism>
<dbReference type="EMBL" id="UINC01003994">
    <property type="protein sequence ID" value="SVA10945.1"/>
    <property type="molecule type" value="Genomic_DNA"/>
</dbReference>
<reference evidence="9" key="1">
    <citation type="submission" date="2018-05" db="EMBL/GenBank/DDBJ databases">
        <authorList>
            <person name="Lanie J.A."/>
            <person name="Ng W.-L."/>
            <person name="Kazmierczak K.M."/>
            <person name="Andrzejewski T.M."/>
            <person name="Davidsen T.M."/>
            <person name="Wayne K.J."/>
            <person name="Tettelin H."/>
            <person name="Glass J.I."/>
            <person name="Rusch D."/>
            <person name="Podicherti R."/>
            <person name="Tsui H.-C.T."/>
            <person name="Winkler M.E."/>
        </authorList>
    </citation>
    <scope>NUCLEOTIDE SEQUENCE</scope>
</reference>
<keyword evidence="5" id="KW-0028">Amino-acid biosynthesis</keyword>
<dbReference type="AlphaFoldDB" id="A0A381T416"/>
<dbReference type="PANTHER" id="PTHR31689">
    <property type="entry name" value="DIAMINOPIMELATE EPIMERASE, CHLOROPLASTIC"/>
    <property type="match status" value="1"/>
</dbReference>
<evidence type="ECO:0000256" key="4">
    <source>
        <dbReference type="ARBA" id="ARBA00022490"/>
    </source>
</evidence>
<evidence type="ECO:0000256" key="3">
    <source>
        <dbReference type="ARBA" id="ARBA00013080"/>
    </source>
</evidence>
<dbReference type="PANTHER" id="PTHR31689:SF0">
    <property type="entry name" value="DIAMINOPIMELATE EPIMERASE"/>
    <property type="match status" value="1"/>
</dbReference>
<dbReference type="HAMAP" id="MF_00197">
    <property type="entry name" value="DAP_epimerase"/>
    <property type="match status" value="1"/>
</dbReference>
<dbReference type="Pfam" id="PF01678">
    <property type="entry name" value="DAP_epimerase"/>
    <property type="match status" value="2"/>
</dbReference>
<keyword evidence="4" id="KW-0963">Cytoplasm</keyword>
<evidence type="ECO:0000256" key="8">
    <source>
        <dbReference type="ARBA" id="ARBA00051712"/>
    </source>
</evidence>
<gene>
    <name evidence="9" type="ORF">METZ01_LOCUS63799</name>
</gene>
<keyword evidence="6" id="KW-0457">Lysine biosynthesis</keyword>
<dbReference type="EC" id="5.1.1.7" evidence="3"/>
<proteinExistence type="inferred from homology"/>
<sequence>MQLKFTKMHGLGNDFLVLELVTQNFDLTPELIRTWGDRRTGIGFDQLLIVRPPSNPETDFRYQIFNVDGTEAQQCGNGARCIAKYVTHVGLTIKNSLRMDAPSGIVNTSILEIAVDSPNTSIVRVDMGVPCTKPSVIPFLTDEPAVTYTVDIGSHEIEFVPLSMGNPHAVVIVDDINDAPITEWARTLQTNNRFPEGVNVGFMQIVDRQFVRLRVVERGVGETLACGTGACAGVVAGRLLGKLDDRVKVSLPGGKLRVAWQGESSIVEMIGPATWVYDGELRI</sequence>
<comment type="pathway">
    <text evidence="1">Amino-acid biosynthesis; L-lysine biosynthesis via DAP pathway; DL-2,6-diaminopimelate from LL-2,6-diaminopimelate: step 1/1.</text>
</comment>
<dbReference type="FunFam" id="3.10.310.10:FF:000001">
    <property type="entry name" value="Diaminopimelate epimerase"/>
    <property type="match status" value="1"/>
</dbReference>